<proteinExistence type="predicted"/>
<keyword evidence="2" id="KW-1185">Reference proteome</keyword>
<dbReference type="EMBL" id="BMAU01021403">
    <property type="protein sequence ID" value="GFY32653.1"/>
    <property type="molecule type" value="Genomic_DNA"/>
</dbReference>
<evidence type="ECO:0000313" key="2">
    <source>
        <dbReference type="Proteomes" id="UP000887159"/>
    </source>
</evidence>
<dbReference type="AlphaFoldDB" id="A0A8X6WD14"/>
<accession>A0A8X6WD14</accession>
<comment type="caution">
    <text evidence="1">The sequence shown here is derived from an EMBL/GenBank/DDBJ whole genome shotgun (WGS) entry which is preliminary data.</text>
</comment>
<reference evidence="1" key="1">
    <citation type="submission" date="2020-08" db="EMBL/GenBank/DDBJ databases">
        <title>Multicomponent nature underlies the extraordinary mechanical properties of spider dragline silk.</title>
        <authorList>
            <person name="Kono N."/>
            <person name="Nakamura H."/>
            <person name="Mori M."/>
            <person name="Yoshida Y."/>
            <person name="Ohtoshi R."/>
            <person name="Malay A.D."/>
            <person name="Moran D.A.P."/>
            <person name="Tomita M."/>
            <person name="Numata K."/>
            <person name="Arakawa K."/>
        </authorList>
    </citation>
    <scope>NUCLEOTIDE SEQUENCE</scope>
</reference>
<gene>
    <name evidence="1" type="ORF">TNCV_674081</name>
</gene>
<sequence length="300" mass="34440">MSSQPVYFAHANVFHHQDKPVPIELAIATIPSDGSDHQVMDVTVNHAGLSSTPHELLSKRNEHKRLRLVHAPLPKSVPVEYLSFCVRGKLSQMGRGGFMVVKRTEQQKVFPELRMFAMTLETLPEFNDIYDGIFPNSLHEEVYEGVWYCTMDGKDPDVICLTVGHSNLLTTFKDRRASRYINERLNLKCHLPGSVPLEYLSFCVRGKFCHLAHGNKGLIVVKGSVQRKFFEKLGLFTINLEMLPHFRDLNDRTLPDHLHDEVHEDISECTMVKSYLFARYLQHFNKLQAECKKQTAHLVE</sequence>
<protein>
    <submittedName>
        <fullName evidence="1">Uncharacterized protein</fullName>
    </submittedName>
</protein>
<dbReference type="Proteomes" id="UP000887159">
    <property type="component" value="Unassembled WGS sequence"/>
</dbReference>
<organism evidence="1 2">
    <name type="scientific">Trichonephila clavipes</name>
    <name type="common">Golden silk orbweaver</name>
    <name type="synonym">Nephila clavipes</name>
    <dbReference type="NCBI Taxonomy" id="2585209"/>
    <lineage>
        <taxon>Eukaryota</taxon>
        <taxon>Metazoa</taxon>
        <taxon>Ecdysozoa</taxon>
        <taxon>Arthropoda</taxon>
        <taxon>Chelicerata</taxon>
        <taxon>Arachnida</taxon>
        <taxon>Araneae</taxon>
        <taxon>Araneomorphae</taxon>
        <taxon>Entelegynae</taxon>
        <taxon>Araneoidea</taxon>
        <taxon>Nephilidae</taxon>
        <taxon>Trichonephila</taxon>
    </lineage>
</organism>
<evidence type="ECO:0000313" key="1">
    <source>
        <dbReference type="EMBL" id="GFY32653.1"/>
    </source>
</evidence>
<name>A0A8X6WD14_TRICX</name>